<evidence type="ECO:0000256" key="10">
    <source>
        <dbReference type="ARBA" id="ARBA00022777"/>
    </source>
</evidence>
<keyword evidence="8 17" id="KW-0812">Transmembrane</keyword>
<comment type="similarity">
    <text evidence="2">Belongs to the CpsD/CapB family.</text>
</comment>
<feature type="coiled-coil region" evidence="16">
    <location>
        <begin position="218"/>
        <end position="252"/>
    </location>
</feature>
<comment type="similarity">
    <text evidence="3">Belongs to the etk/wzc family.</text>
</comment>
<dbReference type="AlphaFoldDB" id="A0A6I6MQE0"/>
<accession>A0A6I6MQE0</accession>
<keyword evidence="5" id="KW-1003">Cell membrane</keyword>
<evidence type="ECO:0000256" key="3">
    <source>
        <dbReference type="ARBA" id="ARBA00008883"/>
    </source>
</evidence>
<feature type="domain" description="AAA" evidence="19">
    <location>
        <begin position="563"/>
        <end position="694"/>
    </location>
</feature>
<sequence>MNMISITRGAEDFREQSVGPEEDQGAQIKRVYGVFMRRWRVMLAVAVVVYAAVVANTMLSPKIYTATALIMVNPAGQQVLSQDQTINTGPSYEDAAVESEIEVLTSIALSARLVEAMQLERDPEWNGALRPPGPVASALAPIRALISNDGADVEPRVRDIEAEREGIAAAFNGALSVKRRGFSYAIELSLDSRNPRRAAELLNRLTEVYLQMQTEARFEASQRANDWLSHRLEELRQEVQAKEQAAETFRSQNGLSLAAGGGANQTPQSAEVQTMMVSARADLAEKDARLRQVRRLLETGGSAESLATTLNSPVVGELRSRETDLAQRVAELRQRYSAEHPTILAAESELENVRQRIQLEVSRITASLQNEVEIARARLNTLQGSFGGVAGSNDDDNGAVIHYRELLRDATAARSVHESFLQRFHEVADQGDLPIATSRILSAARTPGAPSKPNLSRAMLVALVFAGMCGAGIGFLIEMLDASIASAEDAERKLNVAAIASVPVLRPRDLSGIAPHRRKPADYLVDKPASGFAEAFRVLKTSLMHARVDRRLKVLAVTSAVPAEGKTTVSLCLARIAAMSGQRVILVDCDLRRHSLSEAVGVSPSLGLLDVLSGGSDWRGAAVQDPESAAQLLAVLPSRFNPRDVFDSVAMEQLLDDLRAHFDLVVLDCPPVLAVAETRTVAKLADLTLMVVRSDKTPTTAARMAIREISQAGADIGGVALNWVNPRRRGGYGDTLYYSYASSYYHS</sequence>
<dbReference type="InterPro" id="IPR025669">
    <property type="entry name" value="AAA_dom"/>
</dbReference>
<comment type="catalytic activity">
    <reaction evidence="15">
        <text>L-tyrosyl-[protein] + ATP = O-phospho-L-tyrosyl-[protein] + ADP + H(+)</text>
        <dbReference type="Rhea" id="RHEA:10596"/>
        <dbReference type="Rhea" id="RHEA-COMP:10136"/>
        <dbReference type="Rhea" id="RHEA-COMP:20101"/>
        <dbReference type="ChEBI" id="CHEBI:15378"/>
        <dbReference type="ChEBI" id="CHEBI:30616"/>
        <dbReference type="ChEBI" id="CHEBI:46858"/>
        <dbReference type="ChEBI" id="CHEBI:61978"/>
        <dbReference type="ChEBI" id="CHEBI:456216"/>
        <dbReference type="EC" id="2.7.10.2"/>
    </reaction>
</comment>
<evidence type="ECO:0000256" key="4">
    <source>
        <dbReference type="ARBA" id="ARBA00011903"/>
    </source>
</evidence>
<dbReference type="EC" id="2.7.10.2" evidence="4"/>
<evidence type="ECO:0000259" key="18">
    <source>
        <dbReference type="Pfam" id="PF02706"/>
    </source>
</evidence>
<keyword evidence="10 20" id="KW-0418">Kinase</keyword>
<dbReference type="GO" id="GO:0004713">
    <property type="term" value="F:protein tyrosine kinase activity"/>
    <property type="evidence" value="ECO:0007669"/>
    <property type="project" value="TreeGrafter"/>
</dbReference>
<evidence type="ECO:0000256" key="1">
    <source>
        <dbReference type="ARBA" id="ARBA00004429"/>
    </source>
</evidence>
<keyword evidence="9" id="KW-0547">Nucleotide-binding</keyword>
<evidence type="ECO:0000256" key="6">
    <source>
        <dbReference type="ARBA" id="ARBA00022519"/>
    </source>
</evidence>
<evidence type="ECO:0000256" key="9">
    <source>
        <dbReference type="ARBA" id="ARBA00022741"/>
    </source>
</evidence>
<protein>
    <recommendedName>
        <fullName evidence="4">non-specific protein-tyrosine kinase</fullName>
        <ecNumber evidence="4">2.7.10.2</ecNumber>
    </recommendedName>
</protein>
<evidence type="ECO:0000256" key="13">
    <source>
        <dbReference type="ARBA" id="ARBA00023136"/>
    </source>
</evidence>
<evidence type="ECO:0000256" key="17">
    <source>
        <dbReference type="SAM" id="Phobius"/>
    </source>
</evidence>
<reference evidence="21" key="1">
    <citation type="submission" date="2019-12" db="EMBL/GenBank/DDBJ databases">
        <title>Complete genome of Terracaulis silvestris 0127_4.</title>
        <authorList>
            <person name="Vieira S."/>
            <person name="Riedel T."/>
            <person name="Sproer C."/>
            <person name="Pascual J."/>
            <person name="Boedeker C."/>
            <person name="Overmann J."/>
        </authorList>
    </citation>
    <scope>NUCLEOTIDE SEQUENCE [LARGE SCALE GENOMIC DNA]</scope>
    <source>
        <strain evidence="21">0127_4</strain>
    </source>
</reference>
<dbReference type="PANTHER" id="PTHR32309">
    <property type="entry name" value="TYROSINE-PROTEIN KINASE"/>
    <property type="match status" value="1"/>
</dbReference>
<organism evidence="20 21">
    <name type="scientific">Terricaulis silvestris</name>
    <dbReference type="NCBI Taxonomy" id="2686094"/>
    <lineage>
        <taxon>Bacteria</taxon>
        <taxon>Pseudomonadati</taxon>
        <taxon>Pseudomonadota</taxon>
        <taxon>Alphaproteobacteria</taxon>
        <taxon>Caulobacterales</taxon>
        <taxon>Caulobacteraceae</taxon>
        <taxon>Terricaulis</taxon>
    </lineage>
</organism>
<evidence type="ECO:0000256" key="5">
    <source>
        <dbReference type="ARBA" id="ARBA00022475"/>
    </source>
</evidence>
<name>A0A6I6MQE0_9CAUL</name>
<evidence type="ECO:0000313" key="20">
    <source>
        <dbReference type="EMBL" id="QGZ93383.1"/>
    </source>
</evidence>
<evidence type="ECO:0000256" key="2">
    <source>
        <dbReference type="ARBA" id="ARBA00007316"/>
    </source>
</evidence>
<dbReference type="PANTHER" id="PTHR32309:SF13">
    <property type="entry name" value="FERRIC ENTEROBACTIN TRANSPORT PROTEIN FEPE"/>
    <property type="match status" value="1"/>
</dbReference>
<comment type="subcellular location">
    <subcellularLocation>
        <location evidence="1">Cell inner membrane</location>
        <topology evidence="1">Multi-pass membrane protein</topology>
    </subcellularLocation>
</comment>
<keyword evidence="12 17" id="KW-1133">Transmembrane helix</keyword>
<keyword evidence="14" id="KW-0829">Tyrosine-protein kinase</keyword>
<evidence type="ECO:0000259" key="19">
    <source>
        <dbReference type="Pfam" id="PF13614"/>
    </source>
</evidence>
<evidence type="ECO:0000256" key="8">
    <source>
        <dbReference type="ARBA" id="ARBA00022692"/>
    </source>
</evidence>
<dbReference type="Pfam" id="PF02706">
    <property type="entry name" value="Wzz"/>
    <property type="match status" value="1"/>
</dbReference>
<dbReference type="EMBL" id="CP047045">
    <property type="protein sequence ID" value="QGZ93383.1"/>
    <property type="molecule type" value="Genomic_DNA"/>
</dbReference>
<dbReference type="Gene3D" id="3.40.50.300">
    <property type="entry name" value="P-loop containing nucleotide triphosphate hydrolases"/>
    <property type="match status" value="1"/>
</dbReference>
<evidence type="ECO:0000256" key="14">
    <source>
        <dbReference type="ARBA" id="ARBA00023137"/>
    </source>
</evidence>
<dbReference type="SUPFAM" id="SSF52540">
    <property type="entry name" value="P-loop containing nucleoside triphosphate hydrolases"/>
    <property type="match status" value="1"/>
</dbReference>
<dbReference type="InterPro" id="IPR027417">
    <property type="entry name" value="P-loop_NTPase"/>
</dbReference>
<keyword evidence="21" id="KW-1185">Reference proteome</keyword>
<dbReference type="InterPro" id="IPR003856">
    <property type="entry name" value="LPS_length_determ_N"/>
</dbReference>
<dbReference type="Proteomes" id="UP000431269">
    <property type="component" value="Chromosome"/>
</dbReference>
<dbReference type="InterPro" id="IPR005702">
    <property type="entry name" value="Wzc-like_C"/>
</dbReference>
<gene>
    <name evidence="20" type="primary">etk_1</name>
    <name evidence="20" type="ORF">DSM104635_00193</name>
</gene>
<evidence type="ECO:0000256" key="12">
    <source>
        <dbReference type="ARBA" id="ARBA00022989"/>
    </source>
</evidence>
<keyword evidence="6" id="KW-0997">Cell inner membrane</keyword>
<keyword evidence="13 17" id="KW-0472">Membrane</keyword>
<feature type="domain" description="Polysaccharide chain length determinant N-terminal" evidence="18">
    <location>
        <begin position="29"/>
        <end position="109"/>
    </location>
</feature>
<dbReference type="InterPro" id="IPR050445">
    <property type="entry name" value="Bact_polysacc_biosynth/exp"/>
</dbReference>
<evidence type="ECO:0000256" key="16">
    <source>
        <dbReference type="SAM" id="Coils"/>
    </source>
</evidence>
<evidence type="ECO:0000313" key="21">
    <source>
        <dbReference type="Proteomes" id="UP000431269"/>
    </source>
</evidence>
<keyword evidence="7 20" id="KW-0808">Transferase</keyword>
<dbReference type="GO" id="GO:0005886">
    <property type="term" value="C:plasma membrane"/>
    <property type="evidence" value="ECO:0007669"/>
    <property type="project" value="UniProtKB-SubCell"/>
</dbReference>
<dbReference type="KEGG" id="tsv:DSM104635_00193"/>
<proteinExistence type="inferred from homology"/>
<evidence type="ECO:0000256" key="7">
    <source>
        <dbReference type="ARBA" id="ARBA00022679"/>
    </source>
</evidence>
<keyword evidence="16" id="KW-0175">Coiled coil</keyword>
<dbReference type="CDD" id="cd05387">
    <property type="entry name" value="BY-kinase"/>
    <property type="match status" value="1"/>
</dbReference>
<evidence type="ECO:0000256" key="11">
    <source>
        <dbReference type="ARBA" id="ARBA00022840"/>
    </source>
</evidence>
<feature type="transmembrane region" description="Helical" evidence="17">
    <location>
        <begin position="39"/>
        <end position="59"/>
    </location>
</feature>
<evidence type="ECO:0000256" key="15">
    <source>
        <dbReference type="ARBA" id="ARBA00051245"/>
    </source>
</evidence>
<keyword evidence="11" id="KW-0067">ATP-binding</keyword>
<dbReference type="Pfam" id="PF13614">
    <property type="entry name" value="AAA_31"/>
    <property type="match status" value="1"/>
</dbReference>